<dbReference type="PROSITE" id="PS51257">
    <property type="entry name" value="PROKAR_LIPOPROTEIN"/>
    <property type="match status" value="1"/>
</dbReference>
<proteinExistence type="predicted"/>
<sequence length="222" mass="23997">MPKLRRLRPLANQLITGQKLHVGFPVTAIVGCGHQATKLYRGPALLGPLESTLLGRLIAEIHVLDVCGCSRRVALHLQMLLSLRLLVASGGAVRMALLGFAATSQLTSTAAGGSALLKKQILGIGDRVPCRTRYLQRWTTVGACIVAGIHVITFHVRQGLDGVLGAVVHLTHFFSVGHILNVGERLLDIRCTNRQHALIQRHNVLPLFAALVVLNNGNFTNR</sequence>
<accession>A0A8D8ADH2</accession>
<evidence type="ECO:0000313" key="1">
    <source>
        <dbReference type="EMBL" id="CAG6453730.1"/>
    </source>
</evidence>
<protein>
    <submittedName>
        <fullName evidence="1">(northern house mosquito) hypothetical protein</fullName>
    </submittedName>
</protein>
<name>A0A8D8ADH2_CULPI</name>
<dbReference type="AlphaFoldDB" id="A0A8D8ADH2"/>
<dbReference type="EMBL" id="HBUE01023726">
    <property type="protein sequence ID" value="CAG6453730.1"/>
    <property type="molecule type" value="Transcribed_RNA"/>
</dbReference>
<reference evidence="1" key="1">
    <citation type="submission" date="2021-05" db="EMBL/GenBank/DDBJ databases">
        <authorList>
            <person name="Alioto T."/>
            <person name="Alioto T."/>
            <person name="Gomez Garrido J."/>
        </authorList>
    </citation>
    <scope>NUCLEOTIDE SEQUENCE</scope>
</reference>
<organism evidence="1">
    <name type="scientific">Culex pipiens</name>
    <name type="common">House mosquito</name>
    <dbReference type="NCBI Taxonomy" id="7175"/>
    <lineage>
        <taxon>Eukaryota</taxon>
        <taxon>Metazoa</taxon>
        <taxon>Ecdysozoa</taxon>
        <taxon>Arthropoda</taxon>
        <taxon>Hexapoda</taxon>
        <taxon>Insecta</taxon>
        <taxon>Pterygota</taxon>
        <taxon>Neoptera</taxon>
        <taxon>Endopterygota</taxon>
        <taxon>Diptera</taxon>
        <taxon>Nematocera</taxon>
        <taxon>Culicoidea</taxon>
        <taxon>Culicidae</taxon>
        <taxon>Culicinae</taxon>
        <taxon>Culicini</taxon>
        <taxon>Culex</taxon>
        <taxon>Culex</taxon>
    </lineage>
</organism>